<protein>
    <submittedName>
        <fullName evidence="1">Uncharacterized protein</fullName>
    </submittedName>
</protein>
<organism evidence="1 2">
    <name type="scientific">Rubroshorea leprosula</name>
    <dbReference type="NCBI Taxonomy" id="152421"/>
    <lineage>
        <taxon>Eukaryota</taxon>
        <taxon>Viridiplantae</taxon>
        <taxon>Streptophyta</taxon>
        <taxon>Embryophyta</taxon>
        <taxon>Tracheophyta</taxon>
        <taxon>Spermatophyta</taxon>
        <taxon>Magnoliopsida</taxon>
        <taxon>eudicotyledons</taxon>
        <taxon>Gunneridae</taxon>
        <taxon>Pentapetalae</taxon>
        <taxon>rosids</taxon>
        <taxon>malvids</taxon>
        <taxon>Malvales</taxon>
        <taxon>Dipterocarpaceae</taxon>
        <taxon>Rubroshorea</taxon>
    </lineage>
</organism>
<proteinExistence type="predicted"/>
<dbReference type="Proteomes" id="UP001054252">
    <property type="component" value="Unassembled WGS sequence"/>
</dbReference>
<evidence type="ECO:0000313" key="2">
    <source>
        <dbReference type="Proteomes" id="UP001054252"/>
    </source>
</evidence>
<accession>A0AAV5M2Y8</accession>
<reference evidence="1 2" key="1">
    <citation type="journal article" date="2021" name="Commun. Biol.">
        <title>The genome of Shorea leprosula (Dipterocarpaceae) highlights the ecological relevance of drought in aseasonal tropical rainforests.</title>
        <authorList>
            <person name="Ng K.K.S."/>
            <person name="Kobayashi M.J."/>
            <person name="Fawcett J.A."/>
            <person name="Hatakeyama M."/>
            <person name="Paape T."/>
            <person name="Ng C.H."/>
            <person name="Ang C.C."/>
            <person name="Tnah L.H."/>
            <person name="Lee C.T."/>
            <person name="Nishiyama T."/>
            <person name="Sese J."/>
            <person name="O'Brien M.J."/>
            <person name="Copetti D."/>
            <person name="Mohd Noor M.I."/>
            <person name="Ong R.C."/>
            <person name="Putra M."/>
            <person name="Sireger I.Z."/>
            <person name="Indrioko S."/>
            <person name="Kosugi Y."/>
            <person name="Izuno A."/>
            <person name="Isagi Y."/>
            <person name="Lee S.L."/>
            <person name="Shimizu K.K."/>
        </authorList>
    </citation>
    <scope>NUCLEOTIDE SEQUENCE [LARGE SCALE GENOMIC DNA]</scope>
    <source>
        <strain evidence="1">214</strain>
    </source>
</reference>
<dbReference type="AlphaFoldDB" id="A0AAV5M2Y8"/>
<evidence type="ECO:0000313" key="1">
    <source>
        <dbReference type="EMBL" id="GKV43404.1"/>
    </source>
</evidence>
<sequence length="42" mass="4773">MFDEAARHTKLMKAKSLKAVGKIEEDHIISTLEQYNDTPIKA</sequence>
<dbReference type="EMBL" id="BPVZ01000168">
    <property type="protein sequence ID" value="GKV43404.1"/>
    <property type="molecule type" value="Genomic_DNA"/>
</dbReference>
<keyword evidence="2" id="KW-1185">Reference proteome</keyword>
<comment type="caution">
    <text evidence="1">The sequence shown here is derived from an EMBL/GenBank/DDBJ whole genome shotgun (WGS) entry which is preliminary data.</text>
</comment>
<gene>
    <name evidence="1" type="ORF">SLEP1_g50695</name>
</gene>
<name>A0AAV5M2Y8_9ROSI</name>